<dbReference type="OrthoDB" id="9800493at2"/>
<proteinExistence type="predicted"/>
<sequence>MRTPATPNHLDQTLLALADPTRRAILQRLAAGETRVTELAQPFAMSLNAVSKHIRVLERAKLVRRRREGREHLLSFTPKPMDEAARWMEAQRANWTTRLQALDDLLQEEDRAAAASAPPHPKGRTR</sequence>
<comment type="caution">
    <text evidence="3">The sequence shown here is derived from an EMBL/GenBank/DDBJ whole genome shotgun (WGS) entry which is preliminary data.</text>
</comment>
<dbReference type="PANTHER" id="PTHR38600:SF2">
    <property type="entry name" value="SLL0088 PROTEIN"/>
    <property type="match status" value="1"/>
</dbReference>
<dbReference type="SUPFAM" id="SSF46785">
    <property type="entry name" value="Winged helix' DNA-binding domain"/>
    <property type="match status" value="1"/>
</dbReference>
<dbReference type="NCBIfam" id="NF033788">
    <property type="entry name" value="HTH_metalloreg"/>
    <property type="match status" value="1"/>
</dbReference>
<organism evidence="3 4">
    <name type="scientific">Corallococcus aberystwythensis</name>
    <dbReference type="NCBI Taxonomy" id="2316722"/>
    <lineage>
        <taxon>Bacteria</taxon>
        <taxon>Pseudomonadati</taxon>
        <taxon>Myxococcota</taxon>
        <taxon>Myxococcia</taxon>
        <taxon>Myxococcales</taxon>
        <taxon>Cystobacterineae</taxon>
        <taxon>Myxococcaceae</taxon>
        <taxon>Corallococcus</taxon>
    </lineage>
</organism>
<evidence type="ECO:0000256" key="1">
    <source>
        <dbReference type="SAM" id="MobiDB-lite"/>
    </source>
</evidence>
<keyword evidence="4" id="KW-1185">Reference proteome</keyword>
<dbReference type="AlphaFoldDB" id="A0A3A8Q4W9"/>
<reference evidence="4" key="1">
    <citation type="submission" date="2018-09" db="EMBL/GenBank/DDBJ databases">
        <authorList>
            <person name="Livingstone P.G."/>
            <person name="Whitworth D.E."/>
        </authorList>
    </citation>
    <scope>NUCLEOTIDE SEQUENCE [LARGE SCALE GENOMIC DNA]</scope>
    <source>
        <strain evidence="4">AB050A</strain>
    </source>
</reference>
<dbReference type="InterPro" id="IPR036390">
    <property type="entry name" value="WH_DNA-bd_sf"/>
</dbReference>
<dbReference type="PROSITE" id="PS50987">
    <property type="entry name" value="HTH_ARSR_2"/>
    <property type="match status" value="1"/>
</dbReference>
<feature type="domain" description="HTH arsR-type" evidence="2">
    <location>
        <begin position="2"/>
        <end position="96"/>
    </location>
</feature>
<dbReference type="Proteomes" id="UP000267003">
    <property type="component" value="Unassembled WGS sequence"/>
</dbReference>
<dbReference type="Pfam" id="PF12840">
    <property type="entry name" value="HTH_20"/>
    <property type="match status" value="1"/>
</dbReference>
<feature type="region of interest" description="Disordered" evidence="1">
    <location>
        <begin position="107"/>
        <end position="126"/>
    </location>
</feature>
<evidence type="ECO:0000259" key="2">
    <source>
        <dbReference type="PROSITE" id="PS50987"/>
    </source>
</evidence>
<evidence type="ECO:0000313" key="3">
    <source>
        <dbReference type="EMBL" id="RKH59962.1"/>
    </source>
</evidence>
<dbReference type="EMBL" id="RAWK01000178">
    <property type="protein sequence ID" value="RKH59962.1"/>
    <property type="molecule type" value="Genomic_DNA"/>
</dbReference>
<accession>A0A3A8Q4W9</accession>
<gene>
    <name evidence="3" type="ORF">D7W81_26425</name>
</gene>
<protein>
    <submittedName>
        <fullName evidence="3">ArsR family transcriptional regulator</fullName>
    </submittedName>
</protein>
<dbReference type="InterPro" id="IPR001845">
    <property type="entry name" value="HTH_ArsR_DNA-bd_dom"/>
</dbReference>
<dbReference type="InterPro" id="IPR036388">
    <property type="entry name" value="WH-like_DNA-bd_sf"/>
</dbReference>
<dbReference type="InterPro" id="IPR011991">
    <property type="entry name" value="ArsR-like_HTH"/>
</dbReference>
<dbReference type="SMART" id="SM00418">
    <property type="entry name" value="HTH_ARSR"/>
    <property type="match status" value="1"/>
</dbReference>
<evidence type="ECO:0000313" key="4">
    <source>
        <dbReference type="Proteomes" id="UP000267003"/>
    </source>
</evidence>
<dbReference type="PANTHER" id="PTHR38600">
    <property type="entry name" value="TRANSCRIPTIONAL REGULATORY PROTEIN"/>
    <property type="match status" value="1"/>
</dbReference>
<dbReference type="CDD" id="cd00090">
    <property type="entry name" value="HTH_ARSR"/>
    <property type="match status" value="1"/>
</dbReference>
<name>A0A3A8Q4W9_9BACT</name>
<dbReference type="Gene3D" id="1.10.10.10">
    <property type="entry name" value="Winged helix-like DNA-binding domain superfamily/Winged helix DNA-binding domain"/>
    <property type="match status" value="1"/>
</dbReference>
<dbReference type="PRINTS" id="PR00778">
    <property type="entry name" value="HTHARSR"/>
</dbReference>
<dbReference type="GO" id="GO:0003700">
    <property type="term" value="F:DNA-binding transcription factor activity"/>
    <property type="evidence" value="ECO:0007669"/>
    <property type="project" value="InterPro"/>
</dbReference>